<accession>A0A0F9JER2</accession>
<dbReference type="AlphaFoldDB" id="A0A0F9JER2"/>
<reference evidence="1" key="1">
    <citation type="journal article" date="2015" name="Nature">
        <title>Complex archaea that bridge the gap between prokaryotes and eukaryotes.</title>
        <authorList>
            <person name="Spang A."/>
            <person name="Saw J.H."/>
            <person name="Jorgensen S.L."/>
            <person name="Zaremba-Niedzwiedzka K."/>
            <person name="Martijn J."/>
            <person name="Lind A.E."/>
            <person name="van Eijk R."/>
            <person name="Schleper C."/>
            <person name="Guy L."/>
            <person name="Ettema T.J."/>
        </authorList>
    </citation>
    <scope>NUCLEOTIDE SEQUENCE</scope>
</reference>
<dbReference type="SUPFAM" id="SSF55979">
    <property type="entry name" value="DNA clamp"/>
    <property type="match status" value="2"/>
</dbReference>
<dbReference type="EMBL" id="LAZR01010224">
    <property type="protein sequence ID" value="KKM68123.1"/>
    <property type="molecule type" value="Genomic_DNA"/>
</dbReference>
<comment type="caution">
    <text evidence="1">The sequence shown here is derived from an EMBL/GenBank/DDBJ whole genome shotgun (WGS) entry which is preliminary data.</text>
</comment>
<sequence length="236" mass="26664">MKSVAEFCDEGFIHFDNGIRFIGIDPSRIAVMELLMANDVVESDSKNKLSAPVKLWDLAKVIARFKNPKELELAYDESTNKITIKGVIGKKKKTFKLPTIDIDENLEDPLPALAKIKYNAIFKVGSDLLLDVIKDGELFAESVRFSTHNTILIVSTYGVGGENISEIDTGNEIYGKEKTRYSIKYLKKILTPMGSTDILIMFKSDYPIAIRDKLSEKSHMLYYLAPIVDDKERPDY</sequence>
<protein>
    <recommendedName>
        <fullName evidence="2">Proliferating cell nuclear antigen PCNA N-terminal domain-containing protein</fullName>
    </recommendedName>
</protein>
<evidence type="ECO:0000313" key="1">
    <source>
        <dbReference type="EMBL" id="KKM68123.1"/>
    </source>
</evidence>
<organism evidence="1">
    <name type="scientific">marine sediment metagenome</name>
    <dbReference type="NCBI Taxonomy" id="412755"/>
    <lineage>
        <taxon>unclassified sequences</taxon>
        <taxon>metagenomes</taxon>
        <taxon>ecological metagenomes</taxon>
    </lineage>
</organism>
<evidence type="ECO:0008006" key="2">
    <source>
        <dbReference type="Google" id="ProtNLM"/>
    </source>
</evidence>
<name>A0A0F9JER2_9ZZZZ</name>
<gene>
    <name evidence="1" type="ORF">LCGC14_1464100</name>
</gene>
<dbReference type="InterPro" id="IPR046938">
    <property type="entry name" value="DNA_clamp_sf"/>
</dbReference>
<dbReference type="Gene3D" id="3.70.10.10">
    <property type="match status" value="1"/>
</dbReference>
<proteinExistence type="predicted"/>